<sequence length="275" mass="32169">MNNRYIIPQRRNCHIYQDETDNVRSSIRSWNTLKSNNWRLKPQWYPWDKDDDDGDCNKIRQYASGWQQLINDHRIYRNFRKSHKMKHWKNASDEKEGIVEMVNYLNGNHSYEKVLHEHKNSTNDKIRSCESQIKKNDNQKCKEMVVSAALSSSLLSPSSSLEPPSLAIPNEGSVKVINLSSHDREVFAKIVRNVGKLSYQGNYILYLAVLVFLFLRESSLITPTDLYSMFNSPIVKAFLKRLVILLQYEKKAVATCIIVYNVERVTHDLICDFYT</sequence>
<protein>
    <submittedName>
        <fullName evidence="1">Uncharacterized protein</fullName>
    </submittedName>
</protein>
<dbReference type="EMBL" id="LC738874">
    <property type="protein sequence ID" value="BDT62355.1"/>
    <property type="molecule type" value="Genomic_DNA"/>
</dbReference>
<proteinExistence type="predicted"/>
<name>A0A9C7BQ85_9VIRU</name>
<accession>A0A9C7BQ85</accession>
<organism evidence="1">
    <name type="scientific">Melicertus latisulcatus majanivirus</name>
    <dbReference type="NCBI Taxonomy" id="2984277"/>
    <lineage>
        <taxon>Viruses</taxon>
        <taxon>Viruses incertae sedis</taxon>
        <taxon>Naldaviricetes</taxon>
        <taxon>Nimaviridae</taxon>
    </lineage>
</organism>
<reference evidence="1" key="1">
    <citation type="submission" date="2022-10" db="EMBL/GenBank/DDBJ databases">
        <title>Genome sequences of endogenous nimaviruses in decapod crustaceans.</title>
        <authorList>
            <person name="Kawato S."/>
            <person name="Nozaki R."/>
            <person name="Kondo H."/>
            <person name="Hirono I."/>
        </authorList>
    </citation>
    <scope>NUCLEOTIDE SEQUENCE</scope>
    <source>
        <strain evidence="1">Okinawa2016</strain>
    </source>
</reference>
<evidence type="ECO:0000313" key="1">
    <source>
        <dbReference type="EMBL" id="BDT62355.1"/>
    </source>
</evidence>